<keyword evidence="8 9" id="KW-0368">Histidine biosynthesis</keyword>
<dbReference type="AlphaFoldDB" id="A0A844GSF1"/>
<dbReference type="InterPro" id="IPR015422">
    <property type="entry name" value="PyrdxlP-dep_Trfase_small"/>
</dbReference>
<dbReference type="Gene3D" id="3.90.1150.10">
    <property type="entry name" value="Aspartate Aminotransferase, domain 1"/>
    <property type="match status" value="1"/>
</dbReference>
<dbReference type="UniPathway" id="UPA00031">
    <property type="reaction ID" value="UER00012"/>
</dbReference>
<evidence type="ECO:0000256" key="9">
    <source>
        <dbReference type="HAMAP-Rule" id="MF_01023"/>
    </source>
</evidence>
<evidence type="ECO:0000313" key="12">
    <source>
        <dbReference type="Proteomes" id="UP000437131"/>
    </source>
</evidence>
<evidence type="ECO:0000256" key="2">
    <source>
        <dbReference type="ARBA" id="ARBA00007970"/>
    </source>
</evidence>
<dbReference type="NCBIfam" id="TIGR01141">
    <property type="entry name" value="hisC"/>
    <property type="match status" value="1"/>
</dbReference>
<dbReference type="InterPro" id="IPR005861">
    <property type="entry name" value="HisP_aminotrans"/>
</dbReference>
<dbReference type="RefSeq" id="WP_155084018.1">
    <property type="nucleotide sequence ID" value="NZ_WMIA01000012.1"/>
</dbReference>
<evidence type="ECO:0000256" key="1">
    <source>
        <dbReference type="ARBA" id="ARBA00001933"/>
    </source>
</evidence>
<dbReference type="EC" id="2.6.1.9" evidence="9"/>
<protein>
    <recommendedName>
        <fullName evidence="9">Histidinol-phosphate aminotransferase</fullName>
        <ecNumber evidence="9">2.6.1.9</ecNumber>
    </recommendedName>
    <alternativeName>
        <fullName evidence="9">Imidazole acetol-phosphate transaminase</fullName>
    </alternativeName>
</protein>
<dbReference type="Proteomes" id="UP000437131">
    <property type="component" value="Unassembled WGS sequence"/>
</dbReference>
<dbReference type="SUPFAM" id="SSF53383">
    <property type="entry name" value="PLP-dependent transferases"/>
    <property type="match status" value="1"/>
</dbReference>
<evidence type="ECO:0000256" key="6">
    <source>
        <dbReference type="ARBA" id="ARBA00022679"/>
    </source>
</evidence>
<dbReference type="EMBL" id="WMIA01000012">
    <property type="protein sequence ID" value="MTF39417.1"/>
    <property type="molecule type" value="Genomic_DNA"/>
</dbReference>
<reference evidence="11 12" key="1">
    <citation type="submission" date="2019-11" db="EMBL/GenBank/DDBJ databases">
        <title>Isolation of a new High Light Tolerant Cyanobacteria.</title>
        <authorList>
            <person name="Dobson Z."/>
            <person name="Vaughn N."/>
            <person name="Vaughn M."/>
            <person name="Fromme P."/>
            <person name="Mazor Y."/>
        </authorList>
    </citation>
    <scope>NUCLEOTIDE SEQUENCE [LARGE SCALE GENOMIC DNA]</scope>
    <source>
        <strain evidence="11 12">0216</strain>
    </source>
</reference>
<comment type="caution">
    <text evidence="11">The sequence shown here is derived from an EMBL/GenBank/DDBJ whole genome shotgun (WGS) entry which is preliminary data.</text>
</comment>
<dbReference type="CDD" id="cd00609">
    <property type="entry name" value="AAT_like"/>
    <property type="match status" value="1"/>
</dbReference>
<evidence type="ECO:0000256" key="4">
    <source>
        <dbReference type="ARBA" id="ARBA00022576"/>
    </source>
</evidence>
<feature type="domain" description="Aminotransferase class I/classII large" evidence="10">
    <location>
        <begin position="31"/>
        <end position="369"/>
    </location>
</feature>
<comment type="similarity">
    <text evidence="2 9">Belongs to the class-II pyridoxal-phosphate-dependent aminotransferase family. Histidinol-phosphate aminotransferase subfamily.</text>
</comment>
<comment type="catalytic activity">
    <reaction evidence="9">
        <text>L-histidinol phosphate + 2-oxoglutarate = 3-(imidazol-4-yl)-2-oxopropyl phosphate + L-glutamate</text>
        <dbReference type="Rhea" id="RHEA:23744"/>
        <dbReference type="ChEBI" id="CHEBI:16810"/>
        <dbReference type="ChEBI" id="CHEBI:29985"/>
        <dbReference type="ChEBI" id="CHEBI:57766"/>
        <dbReference type="ChEBI" id="CHEBI:57980"/>
        <dbReference type="EC" id="2.6.1.9"/>
    </reaction>
</comment>
<comment type="pathway">
    <text evidence="9">Amino-acid biosynthesis; L-histidine biosynthesis; L-histidine from 5-phospho-alpha-D-ribose 1-diphosphate: step 7/9.</text>
</comment>
<evidence type="ECO:0000256" key="5">
    <source>
        <dbReference type="ARBA" id="ARBA00022605"/>
    </source>
</evidence>
<dbReference type="Gene3D" id="3.40.640.10">
    <property type="entry name" value="Type I PLP-dependent aspartate aminotransferase-like (Major domain)"/>
    <property type="match status" value="1"/>
</dbReference>
<evidence type="ECO:0000259" key="10">
    <source>
        <dbReference type="Pfam" id="PF00155"/>
    </source>
</evidence>
<evidence type="ECO:0000313" key="11">
    <source>
        <dbReference type="EMBL" id="MTF39417.1"/>
    </source>
</evidence>
<evidence type="ECO:0000256" key="7">
    <source>
        <dbReference type="ARBA" id="ARBA00022898"/>
    </source>
</evidence>
<dbReference type="InterPro" id="IPR004839">
    <property type="entry name" value="Aminotransferase_I/II_large"/>
</dbReference>
<dbReference type="GO" id="GO:0004400">
    <property type="term" value="F:histidinol-phosphate transaminase activity"/>
    <property type="evidence" value="ECO:0007669"/>
    <property type="project" value="UniProtKB-UniRule"/>
</dbReference>
<proteinExistence type="inferred from homology"/>
<dbReference type="HAMAP" id="MF_01023">
    <property type="entry name" value="HisC_aminotrans_2"/>
    <property type="match status" value="1"/>
</dbReference>
<name>A0A844GSF1_9CHRO</name>
<keyword evidence="4 9" id="KW-0032">Aminotransferase</keyword>
<sequence>MTDFIPSFIREDLLKLSAYIPTPISDNQKQLTRLDANESPYNLPSELRIKLASFYEQEIETNRYPDGSHSVLKRLIVNYVNESINKEGLFNVNNISIGNGSDELIRSILMATCLNNQGSILVANPTFSMYKILAESLGINTISIERNEIDFSWDIDKANQAIRETNNPPIKVIFVVHPNSPTANCLNDSEIAWLKNLPSDILVVIDEAYYEFSKKTLAIELKNYPNWLVLRTFSKAFRLAAHRVGYAIASPAIINVLEKLRLPYNLPTFSQLAAQFAMENRQLILPAVEETIKEKERVFQELNKIKNLKIWRSDANFIYCRLEENGNDENHQNILNQLKEKNILIRHTGGGLRISIGTPEENDYLLSTIQSLFNQ</sequence>
<keyword evidence="6 9" id="KW-0808">Transferase</keyword>
<accession>A0A844GSF1</accession>
<organism evidence="11 12">
    <name type="scientific">Cyanobacterium aponinum 0216</name>
    <dbReference type="NCBI Taxonomy" id="2676140"/>
    <lineage>
        <taxon>Bacteria</taxon>
        <taxon>Bacillati</taxon>
        <taxon>Cyanobacteriota</taxon>
        <taxon>Cyanophyceae</taxon>
        <taxon>Oscillatoriophycideae</taxon>
        <taxon>Chroococcales</taxon>
        <taxon>Geminocystaceae</taxon>
        <taxon>Cyanobacterium</taxon>
    </lineage>
</organism>
<dbReference type="Pfam" id="PF00155">
    <property type="entry name" value="Aminotran_1_2"/>
    <property type="match status" value="1"/>
</dbReference>
<dbReference type="InterPro" id="IPR015421">
    <property type="entry name" value="PyrdxlP-dep_Trfase_major"/>
</dbReference>
<gene>
    <name evidence="9" type="primary">hisC</name>
    <name evidence="11" type="ORF">GGC33_10825</name>
</gene>
<feature type="modified residue" description="N6-(pyridoxal phosphate)lysine" evidence="9">
    <location>
        <position position="235"/>
    </location>
</feature>
<dbReference type="PANTHER" id="PTHR42885:SF2">
    <property type="entry name" value="HISTIDINOL-PHOSPHATE AMINOTRANSFERASE"/>
    <property type="match status" value="1"/>
</dbReference>
<evidence type="ECO:0000256" key="3">
    <source>
        <dbReference type="ARBA" id="ARBA00011738"/>
    </source>
</evidence>
<comment type="subunit">
    <text evidence="3 9">Homodimer.</text>
</comment>
<dbReference type="GO" id="GO:0000105">
    <property type="term" value="P:L-histidine biosynthetic process"/>
    <property type="evidence" value="ECO:0007669"/>
    <property type="project" value="UniProtKB-UniRule"/>
</dbReference>
<dbReference type="PANTHER" id="PTHR42885">
    <property type="entry name" value="HISTIDINOL-PHOSPHATE AMINOTRANSFERASE-RELATED"/>
    <property type="match status" value="1"/>
</dbReference>
<evidence type="ECO:0000256" key="8">
    <source>
        <dbReference type="ARBA" id="ARBA00023102"/>
    </source>
</evidence>
<keyword evidence="5 9" id="KW-0028">Amino-acid biosynthesis</keyword>
<dbReference type="GO" id="GO:0030170">
    <property type="term" value="F:pyridoxal phosphate binding"/>
    <property type="evidence" value="ECO:0007669"/>
    <property type="project" value="InterPro"/>
</dbReference>
<keyword evidence="7 9" id="KW-0663">Pyridoxal phosphate</keyword>
<comment type="cofactor">
    <cofactor evidence="1 9">
        <name>pyridoxal 5'-phosphate</name>
        <dbReference type="ChEBI" id="CHEBI:597326"/>
    </cofactor>
</comment>
<dbReference type="NCBIfam" id="NF002726">
    <property type="entry name" value="PRK02610.1"/>
    <property type="match status" value="1"/>
</dbReference>
<dbReference type="InterPro" id="IPR015424">
    <property type="entry name" value="PyrdxlP-dep_Trfase"/>
</dbReference>